<feature type="transmembrane region" description="Helical" evidence="6">
    <location>
        <begin position="163"/>
        <end position="187"/>
    </location>
</feature>
<dbReference type="PANTHER" id="PTHR43027">
    <property type="entry name" value="DOXORUBICIN RESISTANCE ABC TRANSPORTER PERMEASE PROTEIN DRRC-RELATED"/>
    <property type="match status" value="1"/>
</dbReference>
<name>A0A850PED5_9MYCO</name>
<dbReference type="EMBL" id="JABFYL010000008">
    <property type="protein sequence ID" value="NVN48831.1"/>
    <property type="molecule type" value="Genomic_DNA"/>
</dbReference>
<dbReference type="InterPro" id="IPR004377">
    <property type="entry name" value="ABC_transpt_DrrB/DrrC"/>
</dbReference>
<evidence type="ECO:0000259" key="7">
    <source>
        <dbReference type="Pfam" id="PF01061"/>
    </source>
</evidence>
<dbReference type="InterPro" id="IPR000412">
    <property type="entry name" value="ABC_2_transport"/>
</dbReference>
<proteinExistence type="predicted"/>
<accession>A0A850PED5</accession>
<keyword evidence="2 6" id="KW-0812">Transmembrane</keyword>
<dbReference type="PANTHER" id="PTHR43027:SF1">
    <property type="entry name" value="DOXORUBICIN RESISTANCE ABC TRANSPORTER PERMEASE PROTEIN DRRC-RELATED"/>
    <property type="match status" value="1"/>
</dbReference>
<sequence length="282" mass="30426">MTAPPASTQAPHRPGGRHRMARIWENSPRRLVPQTWVLTARILRRWSRDPATLVQSLVMPAGFLVALDIVLGEGIEQVTGRSGLYGQVPLVALVGGMTGAIIGAIGTMRERDAGLLSRFWVVPVHRGAGLIARLSADAIRIVVITLAVMLVGMALGFRFEQGIPAAILWVFMPALFGVTLSAAVLTLALHSSSTLVPQATDILIAILMFFCIGFVPLDQYPDWLQPFVEHQPVSYTIKAMQGLSIDGPIAEPVMFTVLWSIGIAAACALPLVFGYRKASKRG</sequence>
<dbReference type="GO" id="GO:0043190">
    <property type="term" value="C:ATP-binding cassette (ABC) transporter complex"/>
    <property type="evidence" value="ECO:0007669"/>
    <property type="project" value="InterPro"/>
</dbReference>
<evidence type="ECO:0000256" key="3">
    <source>
        <dbReference type="ARBA" id="ARBA00022989"/>
    </source>
</evidence>
<feature type="transmembrane region" description="Helical" evidence="6">
    <location>
        <begin position="51"/>
        <end position="72"/>
    </location>
</feature>
<dbReference type="InterPro" id="IPR052902">
    <property type="entry name" value="ABC-2_transporter"/>
</dbReference>
<dbReference type="GO" id="GO:0140359">
    <property type="term" value="F:ABC-type transporter activity"/>
    <property type="evidence" value="ECO:0007669"/>
    <property type="project" value="InterPro"/>
</dbReference>
<dbReference type="GO" id="GO:0046677">
    <property type="term" value="P:response to antibiotic"/>
    <property type="evidence" value="ECO:0007669"/>
    <property type="project" value="UniProtKB-KW"/>
</dbReference>
<feature type="transmembrane region" description="Helical" evidence="6">
    <location>
        <begin position="138"/>
        <end position="157"/>
    </location>
</feature>
<gene>
    <name evidence="8" type="ORF">HLY00_253</name>
</gene>
<keyword evidence="5" id="KW-0046">Antibiotic resistance</keyword>
<dbReference type="GO" id="GO:1900753">
    <property type="term" value="P:doxorubicin transport"/>
    <property type="evidence" value="ECO:0007669"/>
    <property type="project" value="InterPro"/>
</dbReference>
<dbReference type="PIRSF" id="PIRSF006648">
    <property type="entry name" value="DrrB"/>
    <property type="match status" value="1"/>
</dbReference>
<comment type="subcellular location">
    <subcellularLocation>
        <location evidence="1">Membrane</location>
        <topology evidence="1">Multi-pass membrane protein</topology>
    </subcellularLocation>
</comment>
<dbReference type="Proteomes" id="UP000570517">
    <property type="component" value="Unassembled WGS sequence"/>
</dbReference>
<evidence type="ECO:0000256" key="6">
    <source>
        <dbReference type="SAM" id="Phobius"/>
    </source>
</evidence>
<dbReference type="GO" id="GO:0043215">
    <property type="term" value="P:daunorubicin transport"/>
    <property type="evidence" value="ECO:0007669"/>
    <property type="project" value="InterPro"/>
</dbReference>
<evidence type="ECO:0000256" key="1">
    <source>
        <dbReference type="ARBA" id="ARBA00004141"/>
    </source>
</evidence>
<keyword evidence="4 6" id="KW-0472">Membrane</keyword>
<evidence type="ECO:0000313" key="8">
    <source>
        <dbReference type="EMBL" id="NVN48831.1"/>
    </source>
</evidence>
<dbReference type="InterPro" id="IPR013525">
    <property type="entry name" value="ABC2_TM"/>
</dbReference>
<reference evidence="8 9" key="1">
    <citation type="submission" date="2020-05" db="EMBL/GenBank/DDBJ databases">
        <title>Draft genome sequence of Mycobacterium hippocampi DL, isolated from European seabass, Dicentrarchus labrax, reared in fish farms.</title>
        <authorList>
            <person name="Stathopoulou P."/>
            <person name="Asimakis E."/>
            <person name="Tzokas K."/>
            <person name="Batargias C."/>
            <person name="Tsiamis G."/>
        </authorList>
    </citation>
    <scope>NUCLEOTIDE SEQUENCE [LARGE SCALE GENOMIC DNA]</scope>
    <source>
        <strain evidence="8 9">DL</strain>
    </source>
</reference>
<feature type="transmembrane region" description="Helical" evidence="6">
    <location>
        <begin position="253"/>
        <end position="275"/>
    </location>
</feature>
<dbReference type="Pfam" id="PF01061">
    <property type="entry name" value="ABC2_membrane"/>
    <property type="match status" value="1"/>
</dbReference>
<feature type="transmembrane region" description="Helical" evidence="6">
    <location>
        <begin position="84"/>
        <end position="108"/>
    </location>
</feature>
<evidence type="ECO:0000256" key="2">
    <source>
        <dbReference type="ARBA" id="ARBA00022692"/>
    </source>
</evidence>
<dbReference type="NCBIfam" id="TIGR00025">
    <property type="entry name" value="Mtu_efflux"/>
    <property type="match status" value="1"/>
</dbReference>
<protein>
    <submittedName>
        <fullName evidence="8">ABC transporter permease</fullName>
    </submittedName>
</protein>
<evidence type="ECO:0000256" key="4">
    <source>
        <dbReference type="ARBA" id="ARBA00023136"/>
    </source>
</evidence>
<keyword evidence="3 6" id="KW-1133">Transmembrane helix</keyword>
<keyword evidence="9" id="KW-1185">Reference proteome</keyword>
<evidence type="ECO:0000313" key="9">
    <source>
        <dbReference type="Proteomes" id="UP000570517"/>
    </source>
</evidence>
<organism evidence="8 9">
    <name type="scientific">Mycolicibacterium hippocampi</name>
    <dbReference type="NCBI Taxonomy" id="659824"/>
    <lineage>
        <taxon>Bacteria</taxon>
        <taxon>Bacillati</taxon>
        <taxon>Actinomycetota</taxon>
        <taxon>Actinomycetes</taxon>
        <taxon>Mycobacteriales</taxon>
        <taxon>Mycobacteriaceae</taxon>
        <taxon>Mycolicibacterium</taxon>
    </lineage>
</organism>
<feature type="transmembrane region" description="Helical" evidence="6">
    <location>
        <begin position="199"/>
        <end position="217"/>
    </location>
</feature>
<comment type="caution">
    <text evidence="8">The sequence shown here is derived from an EMBL/GenBank/DDBJ whole genome shotgun (WGS) entry which is preliminary data.</text>
</comment>
<evidence type="ECO:0000256" key="5">
    <source>
        <dbReference type="ARBA" id="ARBA00023251"/>
    </source>
</evidence>
<feature type="domain" description="ABC-2 type transporter transmembrane" evidence="7">
    <location>
        <begin position="34"/>
        <end position="242"/>
    </location>
</feature>
<dbReference type="AlphaFoldDB" id="A0A850PED5"/>